<dbReference type="CDD" id="cd05009">
    <property type="entry name" value="SIS_GlmS_GlmD_2"/>
    <property type="match status" value="1"/>
</dbReference>
<dbReference type="FunFam" id="3.60.20.10:FF:000006">
    <property type="entry name" value="Glutamine--fructose-6-phosphate aminotransferase [isomerizing]"/>
    <property type="match status" value="1"/>
</dbReference>
<dbReference type="AlphaFoldDB" id="A0A0G1H4L3"/>
<dbReference type="STRING" id="1618647.UW30_C0005G0014"/>
<dbReference type="GO" id="GO:0006487">
    <property type="term" value="P:protein N-linked glycosylation"/>
    <property type="evidence" value="ECO:0007669"/>
    <property type="project" value="TreeGrafter"/>
</dbReference>
<name>A0A0G1H4L3_9BACT</name>
<dbReference type="Pfam" id="PF01380">
    <property type="entry name" value="SIS"/>
    <property type="match status" value="2"/>
</dbReference>
<dbReference type="PANTHER" id="PTHR10937">
    <property type="entry name" value="GLUCOSAMINE--FRUCTOSE-6-PHOSPHATE AMINOTRANSFERASE, ISOMERIZING"/>
    <property type="match status" value="1"/>
</dbReference>
<dbReference type="Gene3D" id="3.40.50.10490">
    <property type="entry name" value="Glucose-6-phosphate isomerase like protein, domain 1"/>
    <property type="match status" value="2"/>
</dbReference>
<feature type="active site" description="For Fru-6P isomerization activity" evidence="10">
    <location>
        <position position="614"/>
    </location>
</feature>
<comment type="subunit">
    <text evidence="10">Homodimer.</text>
</comment>
<accession>A0A0G1H4L3</accession>
<evidence type="ECO:0000256" key="3">
    <source>
        <dbReference type="ARBA" id="ARBA00012916"/>
    </source>
</evidence>
<dbReference type="SUPFAM" id="SSF53697">
    <property type="entry name" value="SIS domain"/>
    <property type="match status" value="1"/>
</dbReference>
<dbReference type="InterPro" id="IPR005855">
    <property type="entry name" value="GFAT"/>
</dbReference>
<keyword evidence="7 10" id="KW-0808">Transferase</keyword>
<dbReference type="PATRIC" id="fig|1618647.3.peg.292"/>
<dbReference type="CDD" id="cd05008">
    <property type="entry name" value="SIS_GlmS_GlmD_1"/>
    <property type="match status" value="1"/>
</dbReference>
<evidence type="ECO:0000256" key="10">
    <source>
        <dbReference type="HAMAP-Rule" id="MF_00164"/>
    </source>
</evidence>
<organism evidence="13 14">
    <name type="scientific">Candidatus Giovannonibacteria bacterium GW2011_GWA2_44_13b</name>
    <dbReference type="NCBI Taxonomy" id="1618647"/>
    <lineage>
        <taxon>Bacteria</taxon>
        <taxon>Candidatus Giovannoniibacteriota</taxon>
    </lineage>
</organism>
<proteinExistence type="inferred from homology"/>
<evidence type="ECO:0000313" key="13">
    <source>
        <dbReference type="EMBL" id="KKT41700.1"/>
    </source>
</evidence>
<comment type="catalytic activity">
    <reaction evidence="1 10">
        <text>D-fructose 6-phosphate + L-glutamine = D-glucosamine 6-phosphate + L-glutamate</text>
        <dbReference type="Rhea" id="RHEA:13237"/>
        <dbReference type="ChEBI" id="CHEBI:29985"/>
        <dbReference type="ChEBI" id="CHEBI:58359"/>
        <dbReference type="ChEBI" id="CHEBI:58725"/>
        <dbReference type="ChEBI" id="CHEBI:61527"/>
        <dbReference type="EC" id="2.6.1.16"/>
    </reaction>
</comment>
<dbReference type="EMBL" id="LCHU01000005">
    <property type="protein sequence ID" value="KKT41700.1"/>
    <property type="molecule type" value="Genomic_DNA"/>
</dbReference>
<dbReference type="InterPro" id="IPR035490">
    <property type="entry name" value="GlmS/FrlB_SIS"/>
</dbReference>
<evidence type="ECO:0000256" key="8">
    <source>
        <dbReference type="ARBA" id="ARBA00022737"/>
    </source>
</evidence>
<dbReference type="PROSITE" id="PS51464">
    <property type="entry name" value="SIS"/>
    <property type="match status" value="2"/>
</dbReference>
<dbReference type="InterPro" id="IPR047084">
    <property type="entry name" value="GFAT_N"/>
</dbReference>
<evidence type="ECO:0000256" key="5">
    <source>
        <dbReference type="ARBA" id="ARBA00022490"/>
    </source>
</evidence>
<dbReference type="InterPro" id="IPR046348">
    <property type="entry name" value="SIS_dom_sf"/>
</dbReference>
<evidence type="ECO:0000256" key="6">
    <source>
        <dbReference type="ARBA" id="ARBA00022576"/>
    </source>
</evidence>
<dbReference type="Gene3D" id="3.60.20.10">
    <property type="entry name" value="Glutamine Phosphoribosylpyrophosphate, subunit 1, domain 1"/>
    <property type="match status" value="1"/>
</dbReference>
<dbReference type="InterPro" id="IPR029055">
    <property type="entry name" value="Ntn_hydrolases_N"/>
</dbReference>
<dbReference type="HAMAP" id="MF_00164">
    <property type="entry name" value="GlmS"/>
    <property type="match status" value="1"/>
</dbReference>
<dbReference type="InterPro" id="IPR035466">
    <property type="entry name" value="GlmS/AgaS_SIS"/>
</dbReference>
<dbReference type="PANTHER" id="PTHR10937:SF0">
    <property type="entry name" value="GLUTAMINE--FRUCTOSE-6-PHOSPHATE TRANSAMINASE (ISOMERIZING)"/>
    <property type="match status" value="1"/>
</dbReference>
<comment type="caution">
    <text evidence="13">The sequence shown here is derived from an EMBL/GenBank/DDBJ whole genome shotgun (WGS) entry which is preliminary data.</text>
</comment>
<dbReference type="GO" id="GO:0004360">
    <property type="term" value="F:glutamine-fructose-6-phosphate transaminase (isomerizing) activity"/>
    <property type="evidence" value="ECO:0007669"/>
    <property type="project" value="UniProtKB-UniRule"/>
</dbReference>
<dbReference type="InterPro" id="IPR001347">
    <property type="entry name" value="SIS_dom"/>
</dbReference>
<evidence type="ECO:0000256" key="4">
    <source>
        <dbReference type="ARBA" id="ARBA00016090"/>
    </source>
</evidence>
<dbReference type="EC" id="2.6.1.16" evidence="3 10"/>
<feature type="initiator methionine" description="Removed" evidence="10">
    <location>
        <position position="1"/>
    </location>
</feature>
<evidence type="ECO:0000256" key="2">
    <source>
        <dbReference type="ARBA" id="ARBA00004496"/>
    </source>
</evidence>
<dbReference type="InterPro" id="IPR017932">
    <property type="entry name" value="GATase_2_dom"/>
</dbReference>
<dbReference type="GO" id="GO:0006002">
    <property type="term" value="P:fructose 6-phosphate metabolic process"/>
    <property type="evidence" value="ECO:0007669"/>
    <property type="project" value="TreeGrafter"/>
</dbReference>
<keyword evidence="5 10" id="KW-0963">Cytoplasm</keyword>
<dbReference type="NCBIfam" id="NF001484">
    <property type="entry name" value="PRK00331.1"/>
    <property type="match status" value="1"/>
</dbReference>
<dbReference type="SUPFAM" id="SSF56235">
    <property type="entry name" value="N-terminal nucleophile aminohydrolases (Ntn hydrolases)"/>
    <property type="match status" value="1"/>
</dbReference>
<keyword evidence="9" id="KW-0315">Glutamine amidotransferase</keyword>
<reference evidence="13 14" key="1">
    <citation type="journal article" date="2015" name="Nature">
        <title>rRNA introns, odd ribosomes, and small enigmatic genomes across a large radiation of phyla.</title>
        <authorList>
            <person name="Brown C.T."/>
            <person name="Hug L.A."/>
            <person name="Thomas B.C."/>
            <person name="Sharon I."/>
            <person name="Castelle C.J."/>
            <person name="Singh A."/>
            <person name="Wilkins M.J."/>
            <person name="Williams K.H."/>
            <person name="Banfield J.F."/>
        </authorList>
    </citation>
    <scope>NUCLEOTIDE SEQUENCE [LARGE SCALE GENOMIC DNA]</scope>
</reference>
<feature type="domain" description="SIS" evidence="12">
    <location>
        <begin position="296"/>
        <end position="435"/>
    </location>
</feature>
<protein>
    <recommendedName>
        <fullName evidence="4 10">Glutamine--fructose-6-phosphate aminotransferase [isomerizing]</fullName>
        <ecNumber evidence="3 10">2.6.1.16</ecNumber>
    </recommendedName>
    <alternativeName>
        <fullName evidence="10">D-fructose-6-phosphate amidotransferase</fullName>
    </alternativeName>
    <alternativeName>
        <fullName evidence="10">GFAT</fullName>
    </alternativeName>
    <alternativeName>
        <fullName evidence="10">Glucosamine-6-phosphate synthase</fullName>
    </alternativeName>
    <alternativeName>
        <fullName evidence="10">Hexosephosphate aminotransferase</fullName>
    </alternativeName>
    <alternativeName>
        <fullName evidence="10">L-glutamine--D-fructose-6-phosphate amidotransferase</fullName>
    </alternativeName>
</protein>
<comment type="function">
    <text evidence="10">Catalyzes the first step in hexosamine metabolism, converting fructose-6P into glucosamine-6P using glutamine as a nitrogen source.</text>
</comment>
<dbReference type="Pfam" id="PF13522">
    <property type="entry name" value="GATase_6"/>
    <property type="match status" value="1"/>
</dbReference>
<feature type="domain" description="SIS" evidence="12">
    <location>
        <begin position="468"/>
        <end position="609"/>
    </location>
</feature>
<feature type="domain" description="Glutamine amidotransferase type-2" evidence="11">
    <location>
        <begin position="2"/>
        <end position="221"/>
    </location>
</feature>
<dbReference type="GO" id="GO:0005975">
    <property type="term" value="P:carbohydrate metabolic process"/>
    <property type="evidence" value="ECO:0007669"/>
    <property type="project" value="UniProtKB-UniRule"/>
</dbReference>
<dbReference type="GO" id="GO:0006047">
    <property type="term" value="P:UDP-N-acetylglucosamine metabolic process"/>
    <property type="evidence" value="ECO:0007669"/>
    <property type="project" value="TreeGrafter"/>
</dbReference>
<comment type="subcellular location">
    <subcellularLocation>
        <location evidence="2 10">Cytoplasm</location>
    </subcellularLocation>
</comment>
<feature type="active site" description="Nucleophile; for GATase activity" evidence="10">
    <location>
        <position position="2"/>
    </location>
</feature>
<dbReference type="GO" id="GO:0005829">
    <property type="term" value="C:cytosol"/>
    <property type="evidence" value="ECO:0007669"/>
    <property type="project" value="TreeGrafter"/>
</dbReference>
<dbReference type="PROSITE" id="PS51278">
    <property type="entry name" value="GATASE_TYPE_2"/>
    <property type="match status" value="1"/>
</dbReference>
<dbReference type="CDD" id="cd00714">
    <property type="entry name" value="GFAT"/>
    <property type="match status" value="1"/>
</dbReference>
<keyword evidence="6 10" id="KW-0032">Aminotransferase</keyword>
<evidence type="ECO:0000313" key="14">
    <source>
        <dbReference type="Proteomes" id="UP000034736"/>
    </source>
</evidence>
<keyword evidence="8" id="KW-0677">Repeat</keyword>
<dbReference type="Proteomes" id="UP000034736">
    <property type="component" value="Unassembled WGS sequence"/>
</dbReference>
<dbReference type="FunFam" id="3.40.50.10490:FF:000001">
    <property type="entry name" value="Glutamine--fructose-6-phosphate aminotransferase [isomerizing]"/>
    <property type="match status" value="1"/>
</dbReference>
<evidence type="ECO:0000256" key="1">
    <source>
        <dbReference type="ARBA" id="ARBA00001031"/>
    </source>
</evidence>
<dbReference type="NCBIfam" id="TIGR01135">
    <property type="entry name" value="glmS"/>
    <property type="match status" value="1"/>
</dbReference>
<dbReference type="GO" id="GO:0097367">
    <property type="term" value="F:carbohydrate derivative binding"/>
    <property type="evidence" value="ECO:0007669"/>
    <property type="project" value="InterPro"/>
</dbReference>
<sequence length="619" mass="67965">MCGIVGYIGKKNALPIVVEGLKKLEYRGYDSAGVALWDGSRIRLEKTAGRVAALESKILRKPWTGFSAIAHTRWATHGKPSDKNAHPHTDCTENIFLVHNGIVENYTELKEALIREGHVFSSETDTEVLAHLAERPFLAGNNILLEEALFEALRHVTGTFGIAAIAKSDPSKIVVARRGSPIILGVGDGEYLAASDASAIVEHTKNVIYLQDNELAVLTPNSLQIYNLPAGRQVFQKKVLTKKVDKIDWDVAASQKGGFKHFMKKEIFEEPLSLENVLRGRTSEAGGVKLGGLNNLDENIKNIKRIVITACGTSYYSGLVGKYYFEELAKIPASVEYASEFRYGNSAVGEGDAVIFISQSGETADTLEALREAKKKGALTLGIVNVVGSTIARESDAGVYNHAGLEIGVASTKAFVSQLGALLLMAMHFSKIRQTAPDAYTEKIIRELKQLPSKISKILKKDEEIRSLAQKYLKYKNFLYLGRKYNFPVALEGALKLKEISYRYAEGYAAGEMKHGPIALIDDKFPVVAIATKDLVYDKIISNIEELKARNGKVLAIATKGDEKIGRLADDVIFIPHTMEILSSFLSVIPLQLFAYHTADLLNLDVDKPRNLAKSVTVE</sequence>
<gene>
    <name evidence="10" type="primary">glmS</name>
    <name evidence="13" type="ORF">UW30_C0005G0014</name>
</gene>
<evidence type="ECO:0000256" key="7">
    <source>
        <dbReference type="ARBA" id="ARBA00022679"/>
    </source>
</evidence>
<evidence type="ECO:0000256" key="9">
    <source>
        <dbReference type="ARBA" id="ARBA00022962"/>
    </source>
</evidence>
<evidence type="ECO:0000259" key="11">
    <source>
        <dbReference type="PROSITE" id="PS51278"/>
    </source>
</evidence>
<evidence type="ECO:0000259" key="12">
    <source>
        <dbReference type="PROSITE" id="PS51464"/>
    </source>
</evidence>